<evidence type="ECO:0000313" key="1">
    <source>
        <dbReference type="EMBL" id="GAH82307.1"/>
    </source>
</evidence>
<proteinExistence type="predicted"/>
<sequence>MTTKGKELVPAATRQKIDTYFARGLARIGAAAVEEARSGRIGVARTRYREGFTTEEQFIQELQLLRVSDEELDLELAAGRLDYSTDYIRDLIAAYRDAVRKGNISIDGYRNRLTELGLVPERVMGYVLREIARLKPEELPTVIAPPKPYYETDAGKIQVD</sequence>
<reference evidence="1" key="1">
    <citation type="journal article" date="2014" name="Front. Microbiol.">
        <title>High frequency of phylogenetically diverse reductive dehalogenase-homologous genes in deep subseafloor sedimentary metagenomes.</title>
        <authorList>
            <person name="Kawai M."/>
            <person name="Futagami T."/>
            <person name="Toyoda A."/>
            <person name="Takaki Y."/>
            <person name="Nishi S."/>
            <person name="Hori S."/>
            <person name="Arai W."/>
            <person name="Tsubouchi T."/>
            <person name="Morono Y."/>
            <person name="Uchiyama I."/>
            <person name="Ito T."/>
            <person name="Fujiyama A."/>
            <person name="Inagaki F."/>
            <person name="Takami H."/>
        </authorList>
    </citation>
    <scope>NUCLEOTIDE SEQUENCE</scope>
    <source>
        <strain evidence="1">Expedition CK06-06</strain>
    </source>
</reference>
<comment type="caution">
    <text evidence="1">The sequence shown here is derived from an EMBL/GenBank/DDBJ whole genome shotgun (WGS) entry which is preliminary data.</text>
</comment>
<feature type="non-terminal residue" evidence="1">
    <location>
        <position position="160"/>
    </location>
</feature>
<organism evidence="1">
    <name type="scientific">marine sediment metagenome</name>
    <dbReference type="NCBI Taxonomy" id="412755"/>
    <lineage>
        <taxon>unclassified sequences</taxon>
        <taxon>metagenomes</taxon>
        <taxon>ecological metagenomes</taxon>
    </lineage>
</organism>
<protein>
    <submittedName>
        <fullName evidence="1">Uncharacterized protein</fullName>
    </submittedName>
</protein>
<name>X1IKR5_9ZZZZ</name>
<accession>X1IKR5</accession>
<gene>
    <name evidence="1" type="ORF">S03H2_63126</name>
</gene>
<dbReference type="AlphaFoldDB" id="X1IKR5"/>
<dbReference type="EMBL" id="BARU01040867">
    <property type="protein sequence ID" value="GAH82307.1"/>
    <property type="molecule type" value="Genomic_DNA"/>
</dbReference>